<dbReference type="Pfam" id="PF01844">
    <property type="entry name" value="HNH"/>
    <property type="match status" value="1"/>
</dbReference>
<proteinExistence type="predicted"/>
<evidence type="ECO:0000259" key="1">
    <source>
        <dbReference type="SMART" id="SM00507"/>
    </source>
</evidence>
<evidence type="ECO:0000313" key="2">
    <source>
        <dbReference type="EMBL" id="ETX03548.1"/>
    </source>
</evidence>
<dbReference type="InterPro" id="IPR003615">
    <property type="entry name" value="HNH_nuc"/>
</dbReference>
<gene>
    <name evidence="2" type="ORF">ETSY1_46895</name>
</gene>
<organism evidence="2 3">
    <name type="scientific">Entotheonella factor</name>
    <dbReference type="NCBI Taxonomy" id="1429438"/>
    <lineage>
        <taxon>Bacteria</taxon>
        <taxon>Pseudomonadati</taxon>
        <taxon>Nitrospinota/Tectimicrobiota group</taxon>
        <taxon>Candidatus Tectimicrobiota</taxon>
        <taxon>Candidatus Entotheonellia</taxon>
        <taxon>Candidatus Entotheonellales</taxon>
        <taxon>Candidatus Entotheonellaceae</taxon>
        <taxon>Candidatus Entotheonella</taxon>
    </lineage>
</organism>
<dbReference type="SMART" id="SM00507">
    <property type="entry name" value="HNHc"/>
    <property type="match status" value="1"/>
</dbReference>
<dbReference type="CDD" id="cd00085">
    <property type="entry name" value="HNHc"/>
    <property type="match status" value="1"/>
</dbReference>
<dbReference type="Gene3D" id="1.10.30.50">
    <property type="match status" value="1"/>
</dbReference>
<reference evidence="2 3" key="1">
    <citation type="journal article" date="2014" name="Nature">
        <title>An environmental bacterial taxon with a large and distinct metabolic repertoire.</title>
        <authorList>
            <person name="Wilson M.C."/>
            <person name="Mori T."/>
            <person name="Ruckert C."/>
            <person name="Uria A.R."/>
            <person name="Helf M.J."/>
            <person name="Takada K."/>
            <person name="Gernert C."/>
            <person name="Steffens U.A."/>
            <person name="Heycke N."/>
            <person name="Schmitt S."/>
            <person name="Rinke C."/>
            <person name="Helfrich E.J."/>
            <person name="Brachmann A.O."/>
            <person name="Gurgui C."/>
            <person name="Wakimoto T."/>
            <person name="Kracht M."/>
            <person name="Crusemann M."/>
            <person name="Hentschel U."/>
            <person name="Abe I."/>
            <person name="Matsunaga S."/>
            <person name="Kalinowski J."/>
            <person name="Takeyama H."/>
            <person name="Piel J."/>
        </authorList>
    </citation>
    <scope>NUCLEOTIDE SEQUENCE [LARGE SCALE GENOMIC DNA]</scope>
    <source>
        <strain evidence="3">TSY1</strain>
        <plasmid evidence="2">pTSY</plasmid>
    </source>
</reference>
<geneLocation type="plasmid" evidence="2">
    <name>pTSY</name>
</geneLocation>
<dbReference type="GO" id="GO:0008270">
    <property type="term" value="F:zinc ion binding"/>
    <property type="evidence" value="ECO:0007669"/>
    <property type="project" value="InterPro"/>
</dbReference>
<protein>
    <recommendedName>
        <fullName evidence="1">HNH nuclease domain-containing protein</fullName>
    </recommendedName>
</protein>
<dbReference type="InterPro" id="IPR002711">
    <property type="entry name" value="HNH"/>
</dbReference>
<sequence>MSKAEHVAVPADVSELGGALDQHCFVYPQQIPGRKHGPQGYAYYEAYRDWLRDEFSFRCAYCLMREPWLRGSSGFQIDHSIPQAQYPAGILDYDNLVYTCPWCNQAKAGIAVPNPAEVAYGKALQVNEDGIIQAKNDLGLLLIEGLKLDHPELTSQRRLVLRIVRLAEAKNSVSVILNLLGYPDDLPNLRRKRPPAGNTRPDGIHSSCYQLRYRGELGLIY</sequence>
<keyword evidence="2" id="KW-0614">Plasmid</keyword>
<dbReference type="GO" id="GO:0004519">
    <property type="term" value="F:endonuclease activity"/>
    <property type="evidence" value="ECO:0007669"/>
    <property type="project" value="InterPro"/>
</dbReference>
<accession>W4M068</accession>
<name>W4M068_ENTF1</name>
<dbReference type="AlphaFoldDB" id="W4M068"/>
<feature type="domain" description="HNH nuclease" evidence="1">
    <location>
        <begin position="46"/>
        <end position="105"/>
    </location>
</feature>
<comment type="caution">
    <text evidence="2">The sequence shown here is derived from an EMBL/GenBank/DDBJ whole genome shotgun (WGS) entry which is preliminary data.</text>
</comment>
<dbReference type="HOGENOM" id="CLU_108834_0_0_7"/>
<dbReference type="Proteomes" id="UP000019141">
    <property type="component" value="Unassembled WGS sequence"/>
</dbReference>
<evidence type="ECO:0000313" key="3">
    <source>
        <dbReference type="Proteomes" id="UP000019141"/>
    </source>
</evidence>
<dbReference type="EMBL" id="AZHW01000028">
    <property type="protein sequence ID" value="ETX03548.1"/>
    <property type="molecule type" value="Genomic_DNA"/>
</dbReference>
<dbReference type="GO" id="GO:0003676">
    <property type="term" value="F:nucleic acid binding"/>
    <property type="evidence" value="ECO:0007669"/>
    <property type="project" value="InterPro"/>
</dbReference>
<keyword evidence="3" id="KW-1185">Reference proteome</keyword>